<keyword evidence="18" id="KW-1185">Reference proteome</keyword>
<keyword evidence="12" id="KW-0995">Kinetochore</keyword>
<keyword evidence="7 13" id="KW-0175">Coiled coil</keyword>
<evidence type="ECO:0000313" key="18">
    <source>
        <dbReference type="Proteomes" id="UP000694397"/>
    </source>
</evidence>
<dbReference type="KEGG" id="sfm:108927877"/>
<comment type="similarity">
    <text evidence="2 12">Belongs to the SPC25 family.</text>
</comment>
<evidence type="ECO:0000256" key="9">
    <source>
        <dbReference type="ARBA" id="ARBA00023328"/>
    </source>
</evidence>
<feature type="coiled-coil region" evidence="13">
    <location>
        <begin position="82"/>
        <end position="116"/>
    </location>
</feature>
<sequence length="231" mass="27001">MACVKDPNVVENFSNTLEDIRNKLLVQAIGDMVDTEAALCQTHREHLQSMKETCLKKSKEDDNMFETIQLLKRDLEQKYVLMKEVKDTIPEVLSEIEDKENQKDVMIKKIGRMKEEQMKKKELIISQNKANKDKLKNLNKAKQMFQDWLGLEIRKIHGEKLQFIFRSIDSKDPESVYTFILQISEEGLYQVVSCDPPLKCMAQLEKRLQETKNFSAFLANVRKEFAVLLKN</sequence>
<evidence type="ECO:0000256" key="8">
    <source>
        <dbReference type="ARBA" id="ARBA00023306"/>
    </source>
</evidence>
<evidence type="ECO:0000259" key="14">
    <source>
        <dbReference type="Pfam" id="PF08234"/>
    </source>
</evidence>
<comment type="subcellular location">
    <subcellularLocation>
        <location evidence="1">Chromosome</location>
        <location evidence="1">Centromere</location>
    </subcellularLocation>
    <subcellularLocation>
        <location evidence="12">Nucleus</location>
    </subcellularLocation>
    <subcellularLocation>
        <location evidence="12">Chromosome</location>
        <location evidence="12">Centromere</location>
        <location evidence="12">Kinetochore</location>
    </subcellularLocation>
</comment>
<dbReference type="RefSeq" id="XP_018597002.1">
    <property type="nucleotide sequence ID" value="XM_018741486.1"/>
</dbReference>
<evidence type="ECO:0000313" key="15">
    <source>
        <dbReference type="EMBL" id="KPP73476.1"/>
    </source>
</evidence>
<reference evidence="16" key="3">
    <citation type="submission" date="2025-05" db="UniProtKB">
        <authorList>
            <consortium name="Ensembl"/>
        </authorList>
    </citation>
    <scope>IDENTIFICATION</scope>
</reference>
<dbReference type="Proteomes" id="UP000034805">
    <property type="component" value="Unassembled WGS sequence"/>
</dbReference>
<proteinExistence type="inferred from homology"/>
<dbReference type="GO" id="GO:0051301">
    <property type="term" value="P:cell division"/>
    <property type="evidence" value="ECO:0007669"/>
    <property type="project" value="UniProtKB-UniRule"/>
</dbReference>
<dbReference type="AlphaFoldDB" id="A0A0P7XDT5"/>
<evidence type="ECO:0000256" key="5">
    <source>
        <dbReference type="ARBA" id="ARBA00022618"/>
    </source>
</evidence>
<evidence type="ECO:0000256" key="7">
    <source>
        <dbReference type="ARBA" id="ARBA00023054"/>
    </source>
</evidence>
<keyword evidence="12" id="KW-0539">Nucleus</keyword>
<keyword evidence="9 12" id="KW-0137">Centromere</keyword>
<dbReference type="Ensembl" id="ENSSFOT00015047954.1">
    <property type="protein sequence ID" value="ENSSFOP00015051758.1"/>
    <property type="gene ID" value="ENSSFOG00015030443.1"/>
</dbReference>
<dbReference type="PANTHER" id="PTHR14281">
    <property type="entry name" value="KINETOCHORE PROTEIN SPC25-RELATED"/>
    <property type="match status" value="1"/>
</dbReference>
<evidence type="ECO:0000313" key="17">
    <source>
        <dbReference type="Proteomes" id="UP000034805"/>
    </source>
</evidence>
<keyword evidence="6 12" id="KW-0498">Mitosis</keyword>
<evidence type="ECO:0000256" key="10">
    <source>
        <dbReference type="ARBA" id="ARBA00045419"/>
    </source>
</evidence>
<dbReference type="GO" id="GO:0007059">
    <property type="term" value="P:chromosome segregation"/>
    <property type="evidence" value="ECO:0007669"/>
    <property type="project" value="InterPro"/>
</dbReference>
<dbReference type="EMBL" id="JARO02002124">
    <property type="protein sequence ID" value="KPP73476.1"/>
    <property type="molecule type" value="Genomic_DNA"/>
</dbReference>
<evidence type="ECO:0000256" key="4">
    <source>
        <dbReference type="ARBA" id="ARBA00022454"/>
    </source>
</evidence>
<comment type="subunit">
    <text evidence="11">Component of the NDC80 complex, which is composed of ndc80, cdca1, spbc24 and spbc25. The NDC80 complex interacts with mis12 and zwint.</text>
</comment>
<evidence type="ECO:0000256" key="2">
    <source>
        <dbReference type="ARBA" id="ARBA00006379"/>
    </source>
</evidence>
<dbReference type="FunFam" id="3.30.457.50:FF:000001">
    <property type="entry name" value="Probable kinetochore protein spc25"/>
    <property type="match status" value="1"/>
</dbReference>
<dbReference type="OrthoDB" id="6353017at2759"/>
<reference evidence="15 17" key="1">
    <citation type="submission" date="2015-08" db="EMBL/GenBank/DDBJ databases">
        <title>The genome of the Asian arowana (Scleropages formosus).</title>
        <authorList>
            <person name="Tan M.H."/>
            <person name="Gan H.M."/>
            <person name="Croft L.J."/>
            <person name="Austin C.M."/>
        </authorList>
    </citation>
    <scope>NUCLEOTIDE SEQUENCE [LARGE SCALE GENOMIC DNA]</scope>
    <source>
        <strain evidence="15">Aro1</strain>
    </source>
</reference>
<comment type="function">
    <text evidence="10">Acts as a component of the essential kinetochore-associated NDC80 complex, which is required for chromosome segregation and spindle checkpoint activity. Required for kinetochore integrity and the organization of stable microtubule binding sites in the outer plate of the kinetochore. The NDC80 complex synergistically enhances the affinity of the SKA1 complex for microtubules and may allow the NDC80 complex to track depolymerizing microtubules.</text>
</comment>
<protein>
    <recommendedName>
        <fullName evidence="3 12">Kinetochore protein SPC25</fullName>
    </recommendedName>
</protein>
<gene>
    <name evidence="16" type="primary">SPC25</name>
    <name evidence="15" type="ORF">Z043_107438</name>
</gene>
<reference evidence="16 18" key="2">
    <citation type="submission" date="2019-04" db="EMBL/GenBank/DDBJ databases">
        <authorList>
            <consortium name="Wellcome Sanger Institute Data Sharing"/>
        </authorList>
    </citation>
    <scope>NUCLEOTIDE SEQUENCE [LARGE SCALE GENOMIC DNA]</scope>
</reference>
<dbReference type="Pfam" id="PF08234">
    <property type="entry name" value="Spindle_Spc25"/>
    <property type="match status" value="1"/>
</dbReference>
<evidence type="ECO:0000256" key="13">
    <source>
        <dbReference type="SAM" id="Coils"/>
    </source>
</evidence>
<dbReference type="PANTHER" id="PTHR14281:SF0">
    <property type="entry name" value="KINETOCHORE PROTEIN SPC25"/>
    <property type="match status" value="1"/>
</dbReference>
<evidence type="ECO:0000256" key="6">
    <source>
        <dbReference type="ARBA" id="ARBA00022776"/>
    </source>
</evidence>
<dbReference type="GeneID" id="108927877"/>
<evidence type="ECO:0000256" key="12">
    <source>
        <dbReference type="RuleBase" id="RU367150"/>
    </source>
</evidence>
<name>A0A0P7XDT5_SCLFO</name>
<dbReference type="GO" id="GO:0031262">
    <property type="term" value="C:Ndc80 complex"/>
    <property type="evidence" value="ECO:0007669"/>
    <property type="project" value="InterPro"/>
</dbReference>
<dbReference type="GeneTree" id="ENSGT00390000002220"/>
<dbReference type="InterPro" id="IPR013255">
    <property type="entry name" value="Spc25_C"/>
</dbReference>
<dbReference type="Proteomes" id="UP000694397">
    <property type="component" value="Chromosome 12"/>
</dbReference>
<evidence type="ECO:0000256" key="1">
    <source>
        <dbReference type="ARBA" id="ARBA00004584"/>
    </source>
</evidence>
<evidence type="ECO:0000256" key="11">
    <source>
        <dbReference type="ARBA" id="ARBA00065771"/>
    </source>
</evidence>
<feature type="domain" description="Chromosome segregation protein Spc25 C-terminal" evidence="14">
    <location>
        <begin position="156"/>
        <end position="225"/>
    </location>
</feature>
<dbReference type="CTD" id="57405"/>
<organism evidence="15 17">
    <name type="scientific">Scleropages formosus</name>
    <name type="common">Asian bonytongue</name>
    <name type="synonym">Osteoglossum formosum</name>
    <dbReference type="NCBI Taxonomy" id="113540"/>
    <lineage>
        <taxon>Eukaryota</taxon>
        <taxon>Metazoa</taxon>
        <taxon>Chordata</taxon>
        <taxon>Craniata</taxon>
        <taxon>Vertebrata</taxon>
        <taxon>Euteleostomi</taxon>
        <taxon>Actinopterygii</taxon>
        <taxon>Neopterygii</taxon>
        <taxon>Teleostei</taxon>
        <taxon>Osteoglossocephala</taxon>
        <taxon>Osteoglossomorpha</taxon>
        <taxon>Osteoglossiformes</taxon>
        <taxon>Osteoglossidae</taxon>
        <taxon>Scleropages</taxon>
    </lineage>
</organism>
<dbReference type="CDD" id="cd23784">
    <property type="entry name" value="RWD_Spc25"/>
    <property type="match status" value="1"/>
</dbReference>
<accession>A0A0P7XDT5</accession>
<evidence type="ECO:0000313" key="16">
    <source>
        <dbReference type="Ensembl" id="ENSSFOP00015051758.1"/>
    </source>
</evidence>
<keyword evidence="5 12" id="KW-0132">Cell division</keyword>
<keyword evidence="8 12" id="KW-0131">Cell cycle</keyword>
<evidence type="ECO:0000256" key="3">
    <source>
        <dbReference type="ARBA" id="ARBA00013692"/>
    </source>
</evidence>
<dbReference type="STRING" id="113540.ENSSFOP00015051758"/>
<dbReference type="GO" id="GO:0005634">
    <property type="term" value="C:nucleus"/>
    <property type="evidence" value="ECO:0007669"/>
    <property type="project" value="UniProtKB-SubCell"/>
</dbReference>
<dbReference type="Gene3D" id="3.30.457.50">
    <property type="entry name" value="Chromosome segregation protein Spc25"/>
    <property type="match status" value="1"/>
</dbReference>
<dbReference type="RefSeq" id="XP_018597003.1">
    <property type="nucleotide sequence ID" value="XM_018741487.1"/>
</dbReference>
<dbReference type="InterPro" id="IPR045143">
    <property type="entry name" value="Spc25"/>
</dbReference>
<keyword evidence="4 12" id="KW-0158">Chromosome</keyword>